<dbReference type="Pfam" id="PF20256">
    <property type="entry name" value="MoCoBD_2"/>
    <property type="match status" value="1"/>
</dbReference>
<dbReference type="AlphaFoldDB" id="A0A2U8H0B4"/>
<protein>
    <submittedName>
        <fullName evidence="2">Aldehyde oxidase</fullName>
    </submittedName>
</protein>
<dbReference type="SUPFAM" id="SSF54665">
    <property type="entry name" value="CO dehydrogenase molybdoprotein N-domain-like"/>
    <property type="match status" value="1"/>
</dbReference>
<dbReference type="GO" id="GO:0016491">
    <property type="term" value="F:oxidoreductase activity"/>
    <property type="evidence" value="ECO:0007669"/>
    <property type="project" value="InterPro"/>
</dbReference>
<accession>A0A2U8H0B4</accession>
<dbReference type="OrthoDB" id="221297at2"/>
<proteinExistence type="predicted"/>
<evidence type="ECO:0000259" key="1">
    <source>
        <dbReference type="SMART" id="SM01008"/>
    </source>
</evidence>
<organism evidence="2 3">
    <name type="scientific">Parazoarcus communis</name>
    <dbReference type="NCBI Taxonomy" id="41977"/>
    <lineage>
        <taxon>Bacteria</taxon>
        <taxon>Pseudomonadati</taxon>
        <taxon>Pseudomonadota</taxon>
        <taxon>Betaproteobacteria</taxon>
        <taxon>Rhodocyclales</taxon>
        <taxon>Zoogloeaceae</taxon>
        <taxon>Parazoarcus</taxon>
    </lineage>
</organism>
<dbReference type="RefSeq" id="WP_108971935.1">
    <property type="nucleotide sequence ID" value="NZ_CP022188.1"/>
</dbReference>
<dbReference type="Gene3D" id="3.90.1170.50">
    <property type="entry name" value="Aldehyde oxidase/xanthine dehydrogenase, a/b hammerhead"/>
    <property type="match status" value="1"/>
</dbReference>
<evidence type="ECO:0000313" key="3">
    <source>
        <dbReference type="Proteomes" id="UP000244902"/>
    </source>
</evidence>
<reference evidence="2 3" key="1">
    <citation type="submission" date="2017-06" db="EMBL/GenBank/DDBJ databases">
        <title>Azoarcus sp. TSNA42 complete genome sequence.</title>
        <authorList>
            <person name="Woo J.-H."/>
            <person name="Kim H.-S."/>
        </authorList>
    </citation>
    <scope>NUCLEOTIDE SEQUENCE [LARGE SCALE GENOMIC DNA]</scope>
    <source>
        <strain evidence="2 3">TSNA42</strain>
    </source>
</reference>
<dbReference type="Proteomes" id="UP000244902">
    <property type="component" value="Chromosome"/>
</dbReference>
<gene>
    <name evidence="2" type="ORF">CEW87_06330</name>
</gene>
<dbReference type="Pfam" id="PF01315">
    <property type="entry name" value="Ald_Xan_dh_C"/>
    <property type="match status" value="1"/>
</dbReference>
<name>A0A2U8H0B4_9RHOO</name>
<dbReference type="SUPFAM" id="SSF56003">
    <property type="entry name" value="Molybdenum cofactor-binding domain"/>
    <property type="match status" value="1"/>
</dbReference>
<dbReference type="Gene3D" id="3.30.365.10">
    <property type="entry name" value="Aldehyde oxidase/xanthine dehydrogenase, molybdopterin binding domain"/>
    <property type="match status" value="4"/>
</dbReference>
<dbReference type="InterPro" id="IPR036856">
    <property type="entry name" value="Ald_Oxase/Xan_DH_a/b_sf"/>
</dbReference>
<feature type="domain" description="Aldehyde oxidase/xanthine dehydrogenase a/b hammerhead" evidence="1">
    <location>
        <begin position="28"/>
        <end position="134"/>
    </location>
</feature>
<sequence>MNQRPHLVIEHRELLARATPRPDAAAKLAATPFPSDRQHPQALHGAILGSPHPHARILAIDTGAARALPGVHAVLTAADVPGQGSYGLRHIDRPVLCADKVRCVGDPVAIVAADTPAQAQAALAAIRVDYEVLATVDDPVCALAEDAAPVHAGGNLLHAMTHDRGDLAAAEAACAHVVEAEYRSPRQMHAYLETEGGIVEHDGNGGLIVCFGCQNPERDRQVLAAILGLHPDTVRVVGTPIGGSYGGKDELTIQPLAALLALHTGRPVRLHLSRSESVDLGVKRHPMQIRLRTGCDAAGRLRFMVADILADTGAYATHGPEVLDAAVEHVSGPYQYDAVSLRGRLAYTNNGIAGAFRGFGAVQVQFALERQMDVLAARAGLDPLAFRALNLAAPDAPGPLGQQVLPFDGPARALDVLRTHPLWTAPRSHTDGRYHYGTGLALVHRSDGFGKGGPNTARIVLGLAADGKIELRTGFTEMGQNLVGAIHALAASALGCAEDDVRPVIGDTAHTPDSGPTAASRATAVLHRAMQQASTDWKQRITVAGARLLGVAADSLVPAAGGLRDHHGTLCISYPALAAALAPAARPLLTLVIAAEETPSDVPAAHYVFGASAAIARVRVDAWTGQTRVEHIALLAALGPVVSAQGFLGQMEGGALMGQGMATIEDLPTHSGRYQARNLDAYFIPTLADAPAMEIIAVENLPDDDPVGPRGAGEISVNVTAPAIANAIAAATGFAVRSLPVKPDDILDYLENTP</sequence>
<dbReference type="InterPro" id="IPR000674">
    <property type="entry name" value="Ald_Oxase/Xan_DH_a/b"/>
</dbReference>
<dbReference type="Pfam" id="PF02738">
    <property type="entry name" value="MoCoBD_1"/>
    <property type="match status" value="1"/>
</dbReference>
<dbReference type="EMBL" id="CP022188">
    <property type="protein sequence ID" value="AWI79013.1"/>
    <property type="molecule type" value="Genomic_DNA"/>
</dbReference>
<dbReference type="GO" id="GO:0005506">
    <property type="term" value="F:iron ion binding"/>
    <property type="evidence" value="ECO:0007669"/>
    <property type="project" value="InterPro"/>
</dbReference>
<dbReference type="PANTHER" id="PTHR11908:SF157">
    <property type="entry name" value="XANTHINE DEHYDROGENASE SUBUNIT D-RELATED"/>
    <property type="match status" value="1"/>
</dbReference>
<dbReference type="PANTHER" id="PTHR11908">
    <property type="entry name" value="XANTHINE DEHYDROGENASE"/>
    <property type="match status" value="1"/>
</dbReference>
<dbReference type="InterPro" id="IPR046867">
    <property type="entry name" value="AldOxase/xan_DH_MoCoBD2"/>
</dbReference>
<dbReference type="InterPro" id="IPR037165">
    <property type="entry name" value="AldOxase/xan_DH_Mopterin-bd_sf"/>
</dbReference>
<dbReference type="InterPro" id="IPR016208">
    <property type="entry name" value="Ald_Oxase/xanthine_DH-like"/>
</dbReference>
<evidence type="ECO:0000313" key="2">
    <source>
        <dbReference type="EMBL" id="AWI79013.1"/>
    </source>
</evidence>
<dbReference type="InterPro" id="IPR008274">
    <property type="entry name" value="AldOxase/xan_DH_MoCoBD1"/>
</dbReference>
<dbReference type="SMART" id="SM01008">
    <property type="entry name" value="Ald_Xan_dh_C"/>
    <property type="match status" value="1"/>
</dbReference>